<dbReference type="PROSITE" id="PS51381">
    <property type="entry name" value="C2_B9"/>
    <property type="match status" value="1"/>
</dbReference>
<evidence type="ECO:0000256" key="5">
    <source>
        <dbReference type="ARBA" id="ARBA00023273"/>
    </source>
</evidence>
<evidence type="ECO:0000256" key="6">
    <source>
        <dbReference type="ARBA" id="ARBA00039272"/>
    </source>
</evidence>
<keyword evidence="8" id="KW-1185">Reference proteome</keyword>
<comment type="subcellular location">
    <subcellularLocation>
        <location evidence="1">Cytoplasm</location>
        <location evidence="1">Cytoskeleton</location>
        <location evidence="1">Cilium basal body</location>
    </subcellularLocation>
</comment>
<accession>A0AAD5XK53</accession>
<protein>
    <recommendedName>
        <fullName evidence="6">B9 domain-containing protein 2</fullName>
    </recommendedName>
</protein>
<sequence length="175" mass="19426">MAEVHIVGTLTGASDFPSSRLSCRWKIVAGTGWRLLEGDAAGVTQVDAPEDSRFTVWSHPIDIHYGTRAVTGWPKLQVQVFRRDWRGRDELYGYGFTHIPSTPGDHTLAIPTWRPVLSFWDELSSSIFGTAAVLKNTDVVHAPADRFRLTTRSMGTVHVEVGVVLRNFEGYGVAM</sequence>
<dbReference type="PANTHER" id="PTHR12968">
    <property type="entry name" value="B9 DOMAIN-CONTAINING"/>
    <property type="match status" value="1"/>
</dbReference>
<comment type="caution">
    <text evidence="7">The sequence shown here is derived from an EMBL/GenBank/DDBJ whole genome shotgun (WGS) entry which is preliminary data.</text>
</comment>
<organism evidence="7 8">
    <name type="scientific">Geranomyces variabilis</name>
    <dbReference type="NCBI Taxonomy" id="109894"/>
    <lineage>
        <taxon>Eukaryota</taxon>
        <taxon>Fungi</taxon>
        <taxon>Fungi incertae sedis</taxon>
        <taxon>Chytridiomycota</taxon>
        <taxon>Chytridiomycota incertae sedis</taxon>
        <taxon>Chytridiomycetes</taxon>
        <taxon>Spizellomycetales</taxon>
        <taxon>Powellomycetaceae</taxon>
        <taxon>Geranomyces</taxon>
    </lineage>
</organism>
<dbReference type="PANTHER" id="PTHR12968:SF2">
    <property type="entry name" value="B9 DOMAIN-CONTAINING PROTEIN 2"/>
    <property type="match status" value="1"/>
</dbReference>
<evidence type="ECO:0000256" key="3">
    <source>
        <dbReference type="ARBA" id="ARBA00022794"/>
    </source>
</evidence>
<reference evidence="7" key="1">
    <citation type="submission" date="2020-05" db="EMBL/GenBank/DDBJ databases">
        <title>Phylogenomic resolution of chytrid fungi.</title>
        <authorList>
            <person name="Stajich J.E."/>
            <person name="Amses K."/>
            <person name="Simmons R."/>
            <person name="Seto K."/>
            <person name="Myers J."/>
            <person name="Bonds A."/>
            <person name="Quandt C.A."/>
            <person name="Barry K."/>
            <person name="Liu P."/>
            <person name="Grigoriev I."/>
            <person name="Longcore J.E."/>
            <person name="James T.Y."/>
        </authorList>
    </citation>
    <scope>NUCLEOTIDE SEQUENCE</scope>
    <source>
        <strain evidence="7">JEL0379</strain>
    </source>
</reference>
<evidence type="ECO:0000313" key="8">
    <source>
        <dbReference type="Proteomes" id="UP001212152"/>
    </source>
</evidence>
<keyword evidence="4" id="KW-0206">Cytoskeleton</keyword>
<dbReference type="Proteomes" id="UP001212152">
    <property type="component" value="Unassembled WGS sequence"/>
</dbReference>
<dbReference type="GO" id="GO:0036038">
    <property type="term" value="C:MKS complex"/>
    <property type="evidence" value="ECO:0007669"/>
    <property type="project" value="TreeGrafter"/>
</dbReference>
<keyword evidence="5" id="KW-0966">Cell projection</keyword>
<keyword evidence="3" id="KW-0970">Cilium biogenesis/degradation</keyword>
<dbReference type="EMBL" id="JADGJQ010000060">
    <property type="protein sequence ID" value="KAJ3174796.1"/>
    <property type="molecule type" value="Genomic_DNA"/>
</dbReference>
<dbReference type="InterPro" id="IPR010796">
    <property type="entry name" value="C2_B9-type_dom"/>
</dbReference>
<dbReference type="Pfam" id="PF07162">
    <property type="entry name" value="B9-C2"/>
    <property type="match status" value="1"/>
</dbReference>
<dbReference type="GO" id="GO:0060271">
    <property type="term" value="P:cilium assembly"/>
    <property type="evidence" value="ECO:0007669"/>
    <property type="project" value="TreeGrafter"/>
</dbReference>
<gene>
    <name evidence="7" type="primary">B9D2</name>
    <name evidence="7" type="ORF">HDU87_006912</name>
</gene>
<keyword evidence="2" id="KW-0963">Cytoplasm</keyword>
<evidence type="ECO:0000256" key="1">
    <source>
        <dbReference type="ARBA" id="ARBA00004120"/>
    </source>
</evidence>
<evidence type="ECO:0000256" key="2">
    <source>
        <dbReference type="ARBA" id="ARBA00022490"/>
    </source>
</evidence>
<evidence type="ECO:0000256" key="4">
    <source>
        <dbReference type="ARBA" id="ARBA00023212"/>
    </source>
</evidence>
<name>A0AAD5XK53_9FUNG</name>
<dbReference type="AlphaFoldDB" id="A0AAD5XK53"/>
<proteinExistence type="predicted"/>
<evidence type="ECO:0000313" key="7">
    <source>
        <dbReference type="EMBL" id="KAJ3174796.1"/>
    </source>
</evidence>